<sequence>MADNENGAAPAAPSIDPDKSYRLTLGRAVEIAPKIWARPGSDVVVKGSLIADYGDAVTSYEEV</sequence>
<dbReference type="EMBL" id="AP023099">
    <property type="protein sequence ID" value="BCE91978.1"/>
    <property type="molecule type" value="Genomic_DNA"/>
</dbReference>
<dbReference type="EMBL" id="AP023094">
    <property type="protein sequence ID" value="BCE48462.1"/>
    <property type="molecule type" value="Genomic_DNA"/>
</dbReference>
<evidence type="ECO:0000313" key="1">
    <source>
        <dbReference type="EMBL" id="BCE22197.1"/>
    </source>
</evidence>
<reference evidence="1" key="1">
    <citation type="submission" date="2020-05" db="EMBL/GenBank/DDBJ databases">
        <title>Complete genome sequence of Bradyrhizobium diazoefficiens XF1 isolated from soybean nodule.</title>
        <authorList>
            <person name="Noda R."/>
            <person name="Kakizaki K."/>
            <person name="Minamisawa K."/>
        </authorList>
    </citation>
    <scope>NUCLEOTIDE SEQUENCE</scope>
    <source>
        <strain evidence="1">XF1</strain>
    </source>
</reference>
<gene>
    <name evidence="3" type="ORF">XF10B_47760</name>
    <name evidence="1" type="ORF">XF1B_48780</name>
    <name evidence="2" type="ORF">XF4B_48110</name>
</gene>
<reference evidence="3" key="2">
    <citation type="submission" date="2020-05" db="EMBL/GenBank/DDBJ databases">
        <title>Complete genome sequence of Bradyrhizobium diazoefficiens XF10 isolated from soybean nodule.</title>
        <authorList>
            <person name="Noda R."/>
            <person name="Kakizaki K."/>
            <person name="Minamisawa K."/>
        </authorList>
    </citation>
    <scope>NUCLEOTIDE SEQUENCE</scope>
    <source>
        <strain evidence="3">XF10</strain>
    </source>
</reference>
<reference evidence="2" key="3">
    <citation type="submission" date="2020-05" db="EMBL/GenBank/DDBJ databases">
        <title>Complete genome sequence of Bradyrhizobium diazoefficiens XF4 isolated from soybean nodule.</title>
        <authorList>
            <person name="Noda R."/>
            <person name="Kakizaki K."/>
            <person name="Minamisawa K."/>
        </authorList>
    </citation>
    <scope>NUCLEOTIDE SEQUENCE</scope>
    <source>
        <strain evidence="2">XF4</strain>
    </source>
</reference>
<proteinExistence type="predicted"/>
<evidence type="ECO:0000313" key="2">
    <source>
        <dbReference type="EMBL" id="BCE48462.1"/>
    </source>
</evidence>
<organism evidence="2">
    <name type="scientific">Bradyrhizobium diazoefficiens</name>
    <dbReference type="NCBI Taxonomy" id="1355477"/>
    <lineage>
        <taxon>Bacteria</taxon>
        <taxon>Pseudomonadati</taxon>
        <taxon>Pseudomonadota</taxon>
        <taxon>Alphaproteobacteria</taxon>
        <taxon>Hyphomicrobiales</taxon>
        <taxon>Nitrobacteraceae</taxon>
        <taxon>Bradyrhizobium</taxon>
    </lineage>
</organism>
<accession>A0A809Z7C2</accession>
<dbReference type="AlphaFoldDB" id="A0A809Z7C2"/>
<protein>
    <submittedName>
        <fullName evidence="2">Uncharacterized protein</fullName>
    </submittedName>
</protein>
<evidence type="ECO:0000313" key="3">
    <source>
        <dbReference type="EMBL" id="BCE91978.1"/>
    </source>
</evidence>
<dbReference type="EMBL" id="AP023091">
    <property type="protein sequence ID" value="BCE22197.1"/>
    <property type="molecule type" value="Genomic_DNA"/>
</dbReference>
<name>A0A809Z7C2_9BRAD</name>